<feature type="compositionally biased region" description="Polar residues" evidence="1">
    <location>
        <begin position="577"/>
        <end position="594"/>
    </location>
</feature>
<evidence type="ECO:0000256" key="1">
    <source>
        <dbReference type="SAM" id="MobiDB-lite"/>
    </source>
</evidence>
<sequence>MTGQRETHGSHAEKLSGYRRCSESTRVPALREAGAGLGVRAASRIWGYVITSDLEGDGFDEREREKLISRPGPGEGQGRACPNQSWSLNVKLGRFGLVPCSAAAGPPSEANEPIFSWRFISVHGAAAGRGNTFDRRNIRRGRFEDGGDKRREAKAAQKYRVSRCNHGQLRPPLPSHPRYASMAMAKTTATTRKHAAMASEQTAGARRVHMRLLGTRAPIKRVKSDLGRAKKNRDFSAAGAVSSSSSNRMRQQGTGEKQRKKKATEGRWARQEGEGAKDEVWVRGRGAASLAHYLNVRDIVTLAPAPSPPPSLRNPRPPPSAHPPRPPHARPRRRQHTPPAMATVQSMGSSSAIRHPTYPISSHALPPFLQPQRPRSIANTPLAPPLQPTTSRRKRVLPGYWTTQTVNLGTVDIDYLVRTAVPSRIPTYPISPSSSRAPRSATSRASPNSHELDIDLLLRQLPLSIPSRPRPPLPLYHPSSLRPTPPVAPTTPPAEKSQTPPPAATTSDSRRQSSRSRKPAAKTLDASAKERSPRRKRKAAGASADDATADGTPAAGDAEERPRASKRTRRSEPAADPSTSALSGSEPSTSRHQPTPSPLSKELVLADPEPELKPRPRPRYGNARRNSSASAPDTATVNGASAGTPSPSSSPTAVSTSSRAGSLPKESNTAEELGVGSTTPPARKATRRRTKVEKGDSKE</sequence>
<reference evidence="3" key="1">
    <citation type="journal article" date="2014" name="Proc. Natl. Acad. Sci. U.S.A.">
        <title>Extensive sampling of basidiomycete genomes demonstrates inadequacy of the white-rot/brown-rot paradigm for wood decay fungi.</title>
        <authorList>
            <person name="Riley R."/>
            <person name="Salamov A.A."/>
            <person name="Brown D.W."/>
            <person name="Nagy L.G."/>
            <person name="Floudas D."/>
            <person name="Held B.W."/>
            <person name="Levasseur A."/>
            <person name="Lombard V."/>
            <person name="Morin E."/>
            <person name="Otillar R."/>
            <person name="Lindquist E.A."/>
            <person name="Sun H."/>
            <person name="LaButti K.M."/>
            <person name="Schmutz J."/>
            <person name="Jabbour D."/>
            <person name="Luo H."/>
            <person name="Baker S.E."/>
            <person name="Pisabarro A.G."/>
            <person name="Walton J.D."/>
            <person name="Blanchette R.A."/>
            <person name="Henrissat B."/>
            <person name="Martin F."/>
            <person name="Cullen D."/>
            <person name="Hibbett D.S."/>
            <person name="Grigoriev I.V."/>
        </authorList>
    </citation>
    <scope>NUCLEOTIDE SEQUENCE [LARGE SCALE GENOMIC DNA]</scope>
    <source>
        <strain evidence="3">FD-172 SS1</strain>
    </source>
</reference>
<dbReference type="EMBL" id="KL198033">
    <property type="protein sequence ID" value="KDQ15317.1"/>
    <property type="molecule type" value="Genomic_DNA"/>
</dbReference>
<name>A0A067MU22_BOTB1</name>
<protein>
    <submittedName>
        <fullName evidence="2">Uncharacterized protein</fullName>
    </submittedName>
</protein>
<feature type="compositionally biased region" description="Low complexity" evidence="1">
    <location>
        <begin position="431"/>
        <end position="448"/>
    </location>
</feature>
<evidence type="ECO:0000313" key="2">
    <source>
        <dbReference type="EMBL" id="KDQ15317.1"/>
    </source>
</evidence>
<accession>A0A067MU22</accession>
<feature type="compositionally biased region" description="Polar residues" evidence="1">
    <location>
        <begin position="343"/>
        <end position="352"/>
    </location>
</feature>
<dbReference type="InParanoid" id="A0A067MU22"/>
<feature type="compositionally biased region" description="Low complexity" evidence="1">
    <location>
        <begin position="236"/>
        <end position="246"/>
    </location>
</feature>
<feature type="compositionally biased region" description="Basic and acidic residues" evidence="1">
    <location>
        <begin position="222"/>
        <end position="234"/>
    </location>
</feature>
<dbReference type="HOGENOM" id="CLU_394309_0_0_1"/>
<feature type="region of interest" description="Disordered" evidence="1">
    <location>
        <begin position="424"/>
        <end position="448"/>
    </location>
</feature>
<organism evidence="2 3">
    <name type="scientific">Botryobasidium botryosum (strain FD-172 SS1)</name>
    <dbReference type="NCBI Taxonomy" id="930990"/>
    <lineage>
        <taxon>Eukaryota</taxon>
        <taxon>Fungi</taxon>
        <taxon>Dikarya</taxon>
        <taxon>Basidiomycota</taxon>
        <taxon>Agaricomycotina</taxon>
        <taxon>Agaricomycetes</taxon>
        <taxon>Cantharellales</taxon>
        <taxon>Botryobasidiaceae</taxon>
        <taxon>Botryobasidium</taxon>
    </lineage>
</organism>
<dbReference type="Proteomes" id="UP000027195">
    <property type="component" value="Unassembled WGS sequence"/>
</dbReference>
<feature type="compositionally biased region" description="Pro residues" evidence="1">
    <location>
        <begin position="305"/>
        <end position="324"/>
    </location>
</feature>
<dbReference type="AlphaFoldDB" id="A0A067MU22"/>
<evidence type="ECO:0000313" key="3">
    <source>
        <dbReference type="Proteomes" id="UP000027195"/>
    </source>
</evidence>
<feature type="compositionally biased region" description="Low complexity" evidence="1">
    <location>
        <begin position="639"/>
        <end position="658"/>
    </location>
</feature>
<feature type="compositionally biased region" description="Polar residues" evidence="1">
    <location>
        <begin position="624"/>
        <end position="638"/>
    </location>
</feature>
<gene>
    <name evidence="2" type="ORF">BOTBODRAFT_44231</name>
</gene>
<feature type="region of interest" description="Disordered" evidence="1">
    <location>
        <begin position="188"/>
        <end position="277"/>
    </location>
</feature>
<keyword evidence="3" id="KW-1185">Reference proteome</keyword>
<feature type="compositionally biased region" description="Basic residues" evidence="1">
    <location>
        <begin position="325"/>
        <end position="336"/>
    </location>
</feature>
<feature type="compositionally biased region" description="Basic and acidic residues" evidence="1">
    <location>
        <begin position="263"/>
        <end position="277"/>
    </location>
</feature>
<feature type="compositionally biased region" description="Pro residues" evidence="1">
    <location>
        <begin position="483"/>
        <end position="492"/>
    </location>
</feature>
<feature type="region of interest" description="Disordered" evidence="1">
    <location>
        <begin position="469"/>
        <end position="699"/>
    </location>
</feature>
<feature type="compositionally biased region" description="Low complexity" evidence="1">
    <location>
        <begin position="540"/>
        <end position="556"/>
    </location>
</feature>
<proteinExistence type="predicted"/>
<feature type="region of interest" description="Disordered" evidence="1">
    <location>
        <begin position="304"/>
        <end position="395"/>
    </location>
</feature>